<evidence type="ECO:0000313" key="9">
    <source>
        <dbReference type="Proteomes" id="UP000095649"/>
    </source>
</evidence>
<feature type="domain" description="Peptidase M3A/M3B catalytic" evidence="7">
    <location>
        <begin position="165"/>
        <end position="257"/>
    </location>
</feature>
<sequence length="564" mass="64216">MKFSEMTYTRPDINALLARCKQLAAKAADAQDGDALIQVYYEQSRAFADYTTASQLANIHYTCDTRDAYWKAEQDFFDANGPAVTNASVEISRAFLANPYVDALTEHFGTTCVAGMKNAVLGMDDRTVELQQEFNALVSQYQQIYGGALVELDGKQLTIPQLGPYKEDLDPAVRRAAYEAEAGYFDAHRDELDALYTKIVKNLNQQAKVLGYKDYSELSYVRMNRIGYGQAEIQAFRDQVARDVVPELQKVMAMRAKRTGITHPTFTDLPIIFKDGNPKPIPGYQARMDAARTMYHELSPETAEFIDFMQDNELFDVESRPGKMSGGYMTSLPSYKAPFIFANWNDTSGDVDVLTHECGHAFEGYVAERDPNVPADLECPAMESAEIHSMAMEFLTAPWHHLLFGKDTEKYALLHAEDSFVFLAYGCAVDEFQHIMYQNPDLTPDQRNAEWLKLEKKYRPWIDFDNLPFYGRGAGWQRQLHIYECPFYYIDYCLSTMAALQFFLLSLDDHKDAWERYLKLVRRAGLASYTELLQTAGLKVPFAEGSVKGIAQQMTRWLEEHQVD</sequence>
<dbReference type="GO" id="GO:0004222">
    <property type="term" value="F:metalloendopeptidase activity"/>
    <property type="evidence" value="ECO:0007669"/>
    <property type="project" value="InterPro"/>
</dbReference>
<dbReference type="RefSeq" id="WP_055186241.1">
    <property type="nucleotide sequence ID" value="NZ_CYXN01000014.1"/>
</dbReference>
<evidence type="ECO:0000256" key="3">
    <source>
        <dbReference type="ARBA" id="ARBA00022801"/>
    </source>
</evidence>
<dbReference type="CDD" id="cd09606">
    <property type="entry name" value="M3B_PepF"/>
    <property type="match status" value="1"/>
</dbReference>
<evidence type="ECO:0000256" key="1">
    <source>
        <dbReference type="ARBA" id="ARBA00022670"/>
    </source>
</evidence>
<comment type="cofactor">
    <cofactor evidence="6">
        <name>Zn(2+)</name>
        <dbReference type="ChEBI" id="CHEBI:29105"/>
    </cofactor>
    <text evidence="6">Binds 1 zinc ion.</text>
</comment>
<feature type="domain" description="Peptidase M3A/M3B catalytic" evidence="7">
    <location>
        <begin position="314"/>
        <end position="545"/>
    </location>
</feature>
<dbReference type="AlphaFoldDB" id="A0A173TXB9"/>
<dbReference type="Pfam" id="PF01432">
    <property type="entry name" value="Peptidase_M3"/>
    <property type="match status" value="2"/>
</dbReference>
<dbReference type="Gene3D" id="1.10.1370.30">
    <property type="match status" value="1"/>
</dbReference>
<organism evidence="8 9">
    <name type="scientific">Faecalibacterium prausnitzii</name>
    <dbReference type="NCBI Taxonomy" id="853"/>
    <lineage>
        <taxon>Bacteria</taxon>
        <taxon>Bacillati</taxon>
        <taxon>Bacillota</taxon>
        <taxon>Clostridia</taxon>
        <taxon>Eubacteriales</taxon>
        <taxon>Oscillospiraceae</taxon>
        <taxon>Faecalibacterium</taxon>
    </lineage>
</organism>
<accession>A0A173TXB9</accession>
<protein>
    <submittedName>
        <fullName evidence="8">Oligoendopeptidase, M3 family</fullName>
    </submittedName>
</protein>
<keyword evidence="4 6" id="KW-0862">Zinc</keyword>
<evidence type="ECO:0000256" key="4">
    <source>
        <dbReference type="ARBA" id="ARBA00022833"/>
    </source>
</evidence>
<evidence type="ECO:0000256" key="6">
    <source>
        <dbReference type="RuleBase" id="RU003435"/>
    </source>
</evidence>
<evidence type="ECO:0000259" key="7">
    <source>
        <dbReference type="Pfam" id="PF01432"/>
    </source>
</evidence>
<dbReference type="EMBL" id="CYXN01000014">
    <property type="protein sequence ID" value="CUN07463.1"/>
    <property type="molecule type" value="Genomic_DNA"/>
</dbReference>
<dbReference type="Proteomes" id="UP000095649">
    <property type="component" value="Unassembled WGS sequence"/>
</dbReference>
<keyword evidence="1 6" id="KW-0645">Protease</keyword>
<dbReference type="GO" id="GO:0006508">
    <property type="term" value="P:proteolysis"/>
    <property type="evidence" value="ECO:0007669"/>
    <property type="project" value="UniProtKB-KW"/>
</dbReference>
<comment type="similarity">
    <text evidence="6">Belongs to the peptidase M3 family.</text>
</comment>
<dbReference type="GO" id="GO:0046872">
    <property type="term" value="F:metal ion binding"/>
    <property type="evidence" value="ECO:0007669"/>
    <property type="project" value="UniProtKB-UniRule"/>
</dbReference>
<keyword evidence="2 6" id="KW-0479">Metal-binding</keyword>
<dbReference type="OrthoDB" id="9762795at2"/>
<dbReference type="InterPro" id="IPR011976">
    <property type="entry name" value="Pept_M3B_oligopep-rel"/>
</dbReference>
<name>A0A173TXB9_9FIRM</name>
<evidence type="ECO:0000313" key="8">
    <source>
        <dbReference type="EMBL" id="CUN07463.1"/>
    </source>
</evidence>
<dbReference type="NCBIfam" id="TIGR02289">
    <property type="entry name" value="M3_not_pepF"/>
    <property type="match status" value="1"/>
</dbReference>
<keyword evidence="3 6" id="KW-0378">Hydrolase</keyword>
<proteinExistence type="inferred from homology"/>
<reference evidence="8 9" key="1">
    <citation type="submission" date="2015-09" db="EMBL/GenBank/DDBJ databases">
        <authorList>
            <consortium name="Pathogen Informatics"/>
        </authorList>
    </citation>
    <scope>NUCLEOTIDE SEQUENCE [LARGE SCALE GENOMIC DNA]</scope>
    <source>
        <strain evidence="8 9">2789STDY5834970</strain>
    </source>
</reference>
<evidence type="ECO:0000256" key="5">
    <source>
        <dbReference type="ARBA" id="ARBA00023049"/>
    </source>
</evidence>
<gene>
    <name evidence="8" type="ORF">ERS852582_01804</name>
</gene>
<keyword evidence="5 6" id="KW-0482">Metalloprotease</keyword>
<dbReference type="InterPro" id="IPR001567">
    <property type="entry name" value="Pept_M3A_M3B_dom"/>
</dbReference>
<evidence type="ECO:0000256" key="2">
    <source>
        <dbReference type="ARBA" id="ARBA00022723"/>
    </source>
</evidence>
<dbReference type="SUPFAM" id="SSF55486">
    <property type="entry name" value="Metalloproteases ('zincins'), catalytic domain"/>
    <property type="match status" value="1"/>
</dbReference>